<evidence type="ECO:0000256" key="6">
    <source>
        <dbReference type="SAM" id="Phobius"/>
    </source>
</evidence>
<evidence type="ECO:0000313" key="7">
    <source>
        <dbReference type="EMBL" id="OGI38167.1"/>
    </source>
</evidence>
<evidence type="ECO:0000256" key="2">
    <source>
        <dbReference type="ARBA" id="ARBA00022475"/>
    </source>
</evidence>
<dbReference type="Proteomes" id="UP000179334">
    <property type="component" value="Unassembled WGS sequence"/>
</dbReference>
<evidence type="ECO:0000256" key="5">
    <source>
        <dbReference type="ARBA" id="ARBA00023136"/>
    </source>
</evidence>
<evidence type="ECO:0000256" key="4">
    <source>
        <dbReference type="ARBA" id="ARBA00022989"/>
    </source>
</evidence>
<evidence type="ECO:0008006" key="9">
    <source>
        <dbReference type="Google" id="ProtNLM"/>
    </source>
</evidence>
<keyword evidence="4 6" id="KW-1133">Transmembrane helix</keyword>
<proteinExistence type="predicted"/>
<evidence type="ECO:0000313" key="8">
    <source>
        <dbReference type="Proteomes" id="UP000179334"/>
    </source>
</evidence>
<comment type="subcellular location">
    <subcellularLocation>
        <location evidence="1">Cell membrane</location>
        <topology evidence="1">Multi-pass membrane protein</topology>
    </subcellularLocation>
</comment>
<organism evidence="7 8">
    <name type="scientific">Candidatus Muproteobacteria bacterium RBG_16_64_10</name>
    <dbReference type="NCBI Taxonomy" id="1817757"/>
    <lineage>
        <taxon>Bacteria</taxon>
        <taxon>Pseudomonadati</taxon>
        <taxon>Pseudomonadota</taxon>
        <taxon>Candidatus Muproteobacteria</taxon>
    </lineage>
</organism>
<feature type="transmembrane region" description="Helical" evidence="6">
    <location>
        <begin position="109"/>
        <end position="127"/>
    </location>
</feature>
<dbReference type="Pfam" id="PF03899">
    <property type="entry name" value="ATP-synt_I"/>
    <property type="match status" value="1"/>
</dbReference>
<sequence>MGDAADQFTSGLRRVVVTQLLLTVLLAAGFFAFQDRSKGLADALAAGYGGAVTVLISAWLGWRMKAATRSARRMAAAGLGGLYLANLARYALAFMLLAFGLGVLKLSPIPLVIAFVVTQFGFLSAAWRPKYMR</sequence>
<evidence type="ECO:0000256" key="3">
    <source>
        <dbReference type="ARBA" id="ARBA00022692"/>
    </source>
</evidence>
<dbReference type="EMBL" id="MFSR01000082">
    <property type="protein sequence ID" value="OGI38167.1"/>
    <property type="molecule type" value="Genomic_DNA"/>
</dbReference>
<keyword evidence="3 6" id="KW-0812">Transmembrane</keyword>
<evidence type="ECO:0000256" key="1">
    <source>
        <dbReference type="ARBA" id="ARBA00004651"/>
    </source>
</evidence>
<dbReference type="GO" id="GO:0005886">
    <property type="term" value="C:plasma membrane"/>
    <property type="evidence" value="ECO:0007669"/>
    <property type="project" value="UniProtKB-SubCell"/>
</dbReference>
<feature type="transmembrane region" description="Helical" evidence="6">
    <location>
        <begin position="83"/>
        <end position="103"/>
    </location>
</feature>
<comment type="caution">
    <text evidence="7">The sequence shown here is derived from an EMBL/GenBank/DDBJ whole genome shotgun (WGS) entry which is preliminary data.</text>
</comment>
<feature type="transmembrane region" description="Helical" evidence="6">
    <location>
        <begin position="45"/>
        <end position="62"/>
    </location>
</feature>
<protein>
    <recommendedName>
        <fullName evidence="9">ATP synthase subunit I</fullName>
    </recommendedName>
</protein>
<name>A0A1F6SZ06_9PROT</name>
<reference evidence="7 8" key="1">
    <citation type="journal article" date="2016" name="Nat. Commun.">
        <title>Thousands of microbial genomes shed light on interconnected biogeochemical processes in an aquifer system.</title>
        <authorList>
            <person name="Anantharaman K."/>
            <person name="Brown C.T."/>
            <person name="Hug L.A."/>
            <person name="Sharon I."/>
            <person name="Castelle C.J."/>
            <person name="Probst A.J."/>
            <person name="Thomas B.C."/>
            <person name="Singh A."/>
            <person name="Wilkins M.J."/>
            <person name="Karaoz U."/>
            <person name="Brodie E.L."/>
            <person name="Williams K.H."/>
            <person name="Hubbard S.S."/>
            <person name="Banfield J.F."/>
        </authorList>
    </citation>
    <scope>NUCLEOTIDE SEQUENCE [LARGE SCALE GENOMIC DNA]</scope>
</reference>
<keyword evidence="5 6" id="KW-0472">Membrane</keyword>
<gene>
    <name evidence="7" type="ORF">A2V91_04770</name>
</gene>
<dbReference type="AlphaFoldDB" id="A0A1F6SZ06"/>
<accession>A0A1F6SZ06</accession>
<keyword evidence="2" id="KW-1003">Cell membrane</keyword>
<dbReference type="InterPro" id="IPR005598">
    <property type="entry name" value="ATP_synth_I"/>
</dbReference>
<feature type="transmembrane region" description="Helical" evidence="6">
    <location>
        <begin position="12"/>
        <end position="33"/>
    </location>
</feature>